<gene>
    <name evidence="1" type="ORF">FcAc13_08385</name>
</gene>
<dbReference type="Proteomes" id="UP000651208">
    <property type="component" value="Unassembled WGS sequence"/>
</dbReference>
<organism evidence="1 2">
    <name type="scientific">Frischella japonica</name>
    <dbReference type="NCBI Taxonomy" id="2741544"/>
    <lineage>
        <taxon>Bacteria</taxon>
        <taxon>Pseudomonadati</taxon>
        <taxon>Pseudomonadota</taxon>
        <taxon>Gammaproteobacteria</taxon>
        <taxon>Orbales</taxon>
        <taxon>Orbaceae</taxon>
        <taxon>Frischella</taxon>
    </lineage>
</organism>
<sequence length="144" mass="16893">MRRILLLGLIGFVFSGCEEKKVTEDMLVGEWICDINYQVAKWKNGVFQDYAPQDGYAELFVKYLKKDDNLFVEYTDGDGEIKQDFNEMNGRFESFIGNMKIVGSRKLEYISDNEYQLIIESTRTYNKSEDNEKIKILTHCTRIK</sequence>
<accession>A0ABR7QZ07</accession>
<evidence type="ECO:0008006" key="3">
    <source>
        <dbReference type="Google" id="ProtNLM"/>
    </source>
</evidence>
<dbReference type="PROSITE" id="PS51257">
    <property type="entry name" value="PROKAR_LIPOPROTEIN"/>
    <property type="match status" value="1"/>
</dbReference>
<comment type="caution">
    <text evidence="1">The sequence shown here is derived from an EMBL/GenBank/DDBJ whole genome shotgun (WGS) entry which is preliminary data.</text>
</comment>
<dbReference type="RefSeq" id="WP_187755772.1">
    <property type="nucleotide sequence ID" value="NZ_JABURY010000017.1"/>
</dbReference>
<evidence type="ECO:0000313" key="1">
    <source>
        <dbReference type="EMBL" id="MBC9131325.1"/>
    </source>
</evidence>
<keyword evidence="2" id="KW-1185">Reference proteome</keyword>
<proteinExistence type="predicted"/>
<name>A0ABR7QZ07_9GAMM</name>
<reference evidence="1 2" key="1">
    <citation type="submission" date="2020-06" db="EMBL/GenBank/DDBJ databases">
        <title>Frischella cerana isolated from Apis cerana gut homogenate.</title>
        <authorList>
            <person name="Wolter L.A."/>
            <person name="Suenami S."/>
            <person name="Miyazaki R."/>
        </authorList>
    </citation>
    <scope>NUCLEOTIDE SEQUENCE [LARGE SCALE GENOMIC DNA]</scope>
    <source>
        <strain evidence="1 2">Ac13</strain>
    </source>
</reference>
<dbReference type="EMBL" id="JABURY010000017">
    <property type="protein sequence ID" value="MBC9131325.1"/>
    <property type="molecule type" value="Genomic_DNA"/>
</dbReference>
<evidence type="ECO:0000313" key="2">
    <source>
        <dbReference type="Proteomes" id="UP000651208"/>
    </source>
</evidence>
<protein>
    <recommendedName>
        <fullName evidence="3">Lipocalin-like domain-containing protein</fullName>
    </recommendedName>
</protein>